<dbReference type="Gene3D" id="3.40.640.10">
    <property type="entry name" value="Type I PLP-dependent aspartate aminotransferase-like (Major domain)"/>
    <property type="match status" value="1"/>
</dbReference>
<evidence type="ECO:0000256" key="7">
    <source>
        <dbReference type="RuleBase" id="RU000481"/>
    </source>
</evidence>
<dbReference type="InterPro" id="IPR004838">
    <property type="entry name" value="NHTrfase_class1_PyrdxlP-BS"/>
</dbReference>
<evidence type="ECO:0000256" key="1">
    <source>
        <dbReference type="ARBA" id="ARBA00001933"/>
    </source>
</evidence>
<dbReference type="AlphaFoldDB" id="A0AB39I9L9"/>
<dbReference type="InterPro" id="IPR015421">
    <property type="entry name" value="PyrdxlP-dep_Trfase_major"/>
</dbReference>
<keyword evidence="4 7" id="KW-0808">Transferase</keyword>
<proteinExistence type="inferred from homology"/>
<gene>
    <name evidence="9" type="ORF">AB4Y39_12335</name>
</gene>
<evidence type="ECO:0000256" key="6">
    <source>
        <dbReference type="ARBA" id="ARBA00047481"/>
    </source>
</evidence>
<evidence type="ECO:0000256" key="4">
    <source>
        <dbReference type="ARBA" id="ARBA00022679"/>
    </source>
</evidence>
<dbReference type="InterPro" id="IPR015422">
    <property type="entry name" value="PyrdxlP-dep_Trfase_small"/>
</dbReference>
<evidence type="ECO:0000256" key="3">
    <source>
        <dbReference type="ARBA" id="ARBA00022576"/>
    </source>
</evidence>
<name>A0AB39I9L9_9PSED</name>
<keyword evidence="3 7" id="KW-0032">Aminotransferase</keyword>
<dbReference type="Pfam" id="PF00155">
    <property type="entry name" value="Aminotran_1_2"/>
    <property type="match status" value="1"/>
</dbReference>
<feature type="domain" description="Aminotransferase class I/classII large" evidence="8">
    <location>
        <begin position="34"/>
        <end position="338"/>
    </location>
</feature>
<sequence>MKLHPHTLAAGQWRAPERDFSSVLLDLNENQFLESFLDTFLTGALSPRDLYTYPNYRLLLDALADYCQVPRQHLLLTNGADQAIDLVVRLVFAPGARVVIPSPVFSFYYQMLDVNGVTSVVVPYERHGQSFRLPYDAVLDALPGSDGLILCNPNNPLGVQIEPGDLHRLINHCVGLNKPVIVDECYYEYLRHSCLPAFSGLEQVFVIRSFSKYFGLAGLRLGYVVAGAHAVRQLLKVRGPWDINHAAVKAALHCLSNLPALASAHGRQDHVRTQLIECCQGLGVGVIDTHANFVLLDDCHEQRLTKALHRAGIRFADCSGYPHAGALLANVLRVAIPGSADLHTLIQALHEA</sequence>
<protein>
    <recommendedName>
        <fullName evidence="7">Aminotransferase</fullName>
        <ecNumber evidence="7">2.6.1.-</ecNumber>
    </recommendedName>
</protein>
<dbReference type="PANTHER" id="PTHR42885:SF2">
    <property type="entry name" value="HISTIDINOL-PHOSPHATE AMINOTRANSFERASE"/>
    <property type="match status" value="1"/>
</dbReference>
<dbReference type="EMBL" id="CP162607">
    <property type="protein sequence ID" value="XDK39413.1"/>
    <property type="molecule type" value="Genomic_DNA"/>
</dbReference>
<comment type="cofactor">
    <cofactor evidence="1 7">
        <name>pyridoxal 5'-phosphate</name>
        <dbReference type="ChEBI" id="CHEBI:597326"/>
    </cofactor>
</comment>
<reference evidence="9" key="1">
    <citation type="submission" date="2024-07" db="EMBL/GenBank/DDBJ databases">
        <title>Identification and characteristics of a novel species of coltsfoot's symbiotic bacteria.</title>
        <authorList>
            <person name="Juszczyk A."/>
            <person name="Jasielczuk I."/>
            <person name="Gurgul A."/>
            <person name="Rogala M."/>
            <person name="Kowalczyk A."/>
            <person name="Szmatola T."/>
            <person name="Kosecka-Strojek M."/>
            <person name="Arent Z."/>
            <person name="Latowski D."/>
        </authorList>
    </citation>
    <scope>NUCLEOTIDE SEQUENCE</scope>
    <source>
        <strain evidence="9">Hg7Tf</strain>
    </source>
</reference>
<comment type="catalytic activity">
    <reaction evidence="6">
        <text>L-histidinol phosphate + 2-oxoglutarate = 3-(imidazol-4-yl)-2-oxopropyl phosphate + L-glutamate</text>
        <dbReference type="Rhea" id="RHEA:23744"/>
        <dbReference type="ChEBI" id="CHEBI:16810"/>
        <dbReference type="ChEBI" id="CHEBI:29985"/>
        <dbReference type="ChEBI" id="CHEBI:57766"/>
        <dbReference type="ChEBI" id="CHEBI:57980"/>
        <dbReference type="EC" id="2.6.1.9"/>
    </reaction>
</comment>
<dbReference type="InterPro" id="IPR015424">
    <property type="entry name" value="PyrdxlP-dep_Trfase"/>
</dbReference>
<dbReference type="GO" id="GO:0030170">
    <property type="term" value="F:pyridoxal phosphate binding"/>
    <property type="evidence" value="ECO:0007669"/>
    <property type="project" value="InterPro"/>
</dbReference>
<dbReference type="RefSeq" id="WP_280041809.1">
    <property type="nucleotide sequence ID" value="NZ_CP162607.1"/>
</dbReference>
<comment type="pathway">
    <text evidence="2">Amino-acid biosynthesis; L-histidine biosynthesis; L-histidine from 5-phospho-alpha-D-ribose 1-diphosphate: step 7/9.</text>
</comment>
<dbReference type="InterPro" id="IPR004839">
    <property type="entry name" value="Aminotransferase_I/II_large"/>
</dbReference>
<evidence type="ECO:0000256" key="5">
    <source>
        <dbReference type="ARBA" id="ARBA00022898"/>
    </source>
</evidence>
<dbReference type="PANTHER" id="PTHR42885">
    <property type="entry name" value="HISTIDINOL-PHOSPHATE AMINOTRANSFERASE-RELATED"/>
    <property type="match status" value="1"/>
</dbReference>
<dbReference type="PROSITE" id="PS00105">
    <property type="entry name" value="AA_TRANSFER_CLASS_1"/>
    <property type="match status" value="1"/>
</dbReference>
<keyword evidence="5" id="KW-0663">Pyridoxal phosphate</keyword>
<dbReference type="EC" id="2.6.1.-" evidence="7"/>
<dbReference type="GO" id="GO:0004400">
    <property type="term" value="F:histidinol-phosphate transaminase activity"/>
    <property type="evidence" value="ECO:0007669"/>
    <property type="project" value="UniProtKB-EC"/>
</dbReference>
<accession>A0AB39I9L9</accession>
<evidence type="ECO:0000256" key="2">
    <source>
        <dbReference type="ARBA" id="ARBA00005011"/>
    </source>
</evidence>
<organism evidence="9">
    <name type="scientific">Pseudomonas sp. Hg7Tf</name>
    <dbReference type="NCBI Taxonomy" id="3236988"/>
    <lineage>
        <taxon>Bacteria</taxon>
        <taxon>Pseudomonadati</taxon>
        <taxon>Pseudomonadota</taxon>
        <taxon>Gammaproteobacteria</taxon>
        <taxon>Pseudomonadales</taxon>
        <taxon>Pseudomonadaceae</taxon>
        <taxon>Pseudomonas</taxon>
    </lineage>
</organism>
<dbReference type="Gene3D" id="3.90.1150.10">
    <property type="entry name" value="Aspartate Aminotransferase, domain 1"/>
    <property type="match status" value="1"/>
</dbReference>
<comment type="similarity">
    <text evidence="7">Belongs to the class-I pyridoxal-phosphate-dependent aminotransferase family.</text>
</comment>
<evidence type="ECO:0000313" key="9">
    <source>
        <dbReference type="EMBL" id="XDK39413.1"/>
    </source>
</evidence>
<evidence type="ECO:0000259" key="8">
    <source>
        <dbReference type="Pfam" id="PF00155"/>
    </source>
</evidence>
<dbReference type="CDD" id="cd00609">
    <property type="entry name" value="AAT_like"/>
    <property type="match status" value="1"/>
</dbReference>
<dbReference type="SUPFAM" id="SSF53383">
    <property type="entry name" value="PLP-dependent transferases"/>
    <property type="match status" value="1"/>
</dbReference>